<reference evidence="2" key="1">
    <citation type="submission" date="2006-03" db="EMBL/GenBank/DDBJ databases">
        <title>Complete genome sequence of Gemmatimonas aurantiaca T-27 that represents a novel phylum Gemmatimonadetes.</title>
        <authorList>
            <person name="Takasaki K."/>
            <person name="Ichikawa N."/>
            <person name="Miura H."/>
            <person name="Matsushita S."/>
            <person name="Watanabe Y."/>
            <person name="Oguchi A."/>
            <person name="Ankai A."/>
            <person name="Yashiro I."/>
            <person name="Takahashi M."/>
            <person name="Terui Y."/>
            <person name="Fukui S."/>
            <person name="Yokoyama H."/>
            <person name="Tanikawa S."/>
            <person name="Hanada S."/>
            <person name="Kamagata Y."/>
            <person name="Fujita N."/>
        </authorList>
    </citation>
    <scope>NUCLEOTIDE SEQUENCE [LARGE SCALE GENOMIC DNA]</scope>
    <source>
        <strain evidence="2">T-27 / DSM 14586 / JCM 11422 / NBRC 100505</strain>
    </source>
</reference>
<dbReference type="STRING" id="379066.GAU_2234"/>
<dbReference type="Proteomes" id="UP000002209">
    <property type="component" value="Chromosome"/>
</dbReference>
<keyword evidence="2" id="KW-1185">Reference proteome</keyword>
<proteinExistence type="predicted"/>
<dbReference type="AlphaFoldDB" id="C1A9U9"/>
<sequence>MGGSAERRAKRDTRRARCSTPVRQIARSISARRARWYLRISTNCPSRCAMHRRCVVARRRMTHAEAAALTFQFAAIRSMLSGIQFLYSDERELQSAIVTVLQEAGEPVATEVRHGLQGLHRFDIVVRERIVLECKVGGALSDALRQIDRYLSLDIVDGLLLCGPQVWKAAPSACEELARRHGKPVAFIPVTRAAF</sequence>
<name>C1A9U9_GEMAT</name>
<dbReference type="EMBL" id="AP009153">
    <property type="protein sequence ID" value="BAH39276.1"/>
    <property type="molecule type" value="Genomic_DNA"/>
</dbReference>
<accession>C1A9U9</accession>
<evidence type="ECO:0000313" key="2">
    <source>
        <dbReference type="Proteomes" id="UP000002209"/>
    </source>
</evidence>
<organism evidence="1 2">
    <name type="scientific">Gemmatimonas aurantiaca (strain DSM 14586 / JCM 11422 / NBRC 100505 / T-27)</name>
    <dbReference type="NCBI Taxonomy" id="379066"/>
    <lineage>
        <taxon>Bacteria</taxon>
        <taxon>Pseudomonadati</taxon>
        <taxon>Gemmatimonadota</taxon>
        <taxon>Gemmatimonadia</taxon>
        <taxon>Gemmatimonadales</taxon>
        <taxon>Gemmatimonadaceae</taxon>
        <taxon>Gemmatimonas</taxon>
    </lineage>
</organism>
<protein>
    <submittedName>
        <fullName evidence="1">Uncharacterized protein</fullName>
    </submittedName>
</protein>
<gene>
    <name evidence="1" type="ordered locus">GAU_2234</name>
</gene>
<dbReference type="HOGENOM" id="CLU_1394579_0_0_0"/>
<evidence type="ECO:0000313" key="1">
    <source>
        <dbReference type="EMBL" id="BAH39276.1"/>
    </source>
</evidence>
<dbReference type="KEGG" id="gau:GAU_2234"/>